<dbReference type="GO" id="GO:0003723">
    <property type="term" value="F:RNA binding"/>
    <property type="evidence" value="ECO:0007669"/>
    <property type="project" value="InterPro"/>
</dbReference>
<accession>A0A1V1VE14</accession>
<dbReference type="Proteomes" id="UP000516656">
    <property type="component" value="Chromosome 2"/>
</dbReference>
<keyword evidence="3" id="KW-0732">Signal</keyword>
<dbReference type="AlphaFoldDB" id="A0A1V1VE14"/>
<gene>
    <name evidence="5" type="ORF">IC627_21020</name>
    <name evidence="4" type="ORF">PDPUS_2_00835</name>
</gene>
<name>A0A1V1VE14_PHODP</name>
<dbReference type="EMBL" id="CP061855">
    <property type="protein sequence ID" value="QOD58241.1"/>
    <property type="molecule type" value="Genomic_DNA"/>
</dbReference>
<evidence type="ECO:0000256" key="1">
    <source>
        <dbReference type="ARBA" id="ARBA00007469"/>
    </source>
</evidence>
<dbReference type="PANTHER" id="PTHR11240">
    <property type="entry name" value="RIBONUCLEASE T2"/>
    <property type="match status" value="1"/>
</dbReference>
<evidence type="ECO:0000313" key="4">
    <source>
        <dbReference type="EMBL" id="BAX55421.1"/>
    </source>
</evidence>
<dbReference type="SUPFAM" id="SSF55895">
    <property type="entry name" value="Ribonuclease Rh-like"/>
    <property type="match status" value="1"/>
</dbReference>
<comment type="similarity">
    <text evidence="1 2">Belongs to the RNase T2 family.</text>
</comment>
<dbReference type="InterPro" id="IPR033130">
    <property type="entry name" value="RNase_T2_His_AS_2"/>
</dbReference>
<dbReference type="EMBL" id="AP018046">
    <property type="protein sequence ID" value="BAX55421.1"/>
    <property type="molecule type" value="Genomic_DNA"/>
</dbReference>
<feature type="chain" id="PRO_5044063107" evidence="3">
    <location>
        <begin position="19"/>
        <end position="237"/>
    </location>
</feature>
<dbReference type="InterPro" id="IPR036430">
    <property type="entry name" value="RNase_T2-like_sf"/>
</dbReference>
<dbReference type="RefSeq" id="WP_086958763.1">
    <property type="nucleotide sequence ID" value="NZ_AP018046.1"/>
</dbReference>
<dbReference type="Pfam" id="PF00445">
    <property type="entry name" value="Ribonuclease_T2"/>
    <property type="match status" value="1"/>
</dbReference>
<protein>
    <submittedName>
        <fullName evidence="4 5">Ribonuclease T</fullName>
    </submittedName>
</protein>
<evidence type="ECO:0000313" key="5">
    <source>
        <dbReference type="EMBL" id="QOD58241.1"/>
    </source>
</evidence>
<dbReference type="PROSITE" id="PS00531">
    <property type="entry name" value="RNASE_T2_2"/>
    <property type="match status" value="1"/>
</dbReference>
<evidence type="ECO:0000256" key="3">
    <source>
        <dbReference type="SAM" id="SignalP"/>
    </source>
</evidence>
<dbReference type="InterPro" id="IPR001568">
    <property type="entry name" value="RNase_T2-like"/>
</dbReference>
<dbReference type="Proteomes" id="UP000218676">
    <property type="component" value="Chromosome 2"/>
</dbReference>
<evidence type="ECO:0000313" key="6">
    <source>
        <dbReference type="Proteomes" id="UP000218676"/>
    </source>
</evidence>
<feature type="signal peptide" evidence="3">
    <location>
        <begin position="1"/>
        <end position="18"/>
    </location>
</feature>
<evidence type="ECO:0000313" key="7">
    <source>
        <dbReference type="Proteomes" id="UP000516656"/>
    </source>
</evidence>
<reference evidence="6" key="2">
    <citation type="submission" date="2017-05" db="EMBL/GenBank/DDBJ databases">
        <title>Whole genome sequence of fish pathogenic bacteria, Photobacterium damselae subsp. piscicida, strain 91-197, isolated from hybrid striped bass (Morone sp.) in USA.</title>
        <authorList>
            <person name="Teru Y."/>
            <person name="Hikima J."/>
            <person name="Kono T."/>
            <person name="Sakai M."/>
            <person name="Takano T."/>
            <person name="Hawke J.P."/>
            <person name="Takeyama H."/>
            <person name="Aoki T."/>
        </authorList>
    </citation>
    <scope>NUCLEOTIDE SEQUENCE [LARGE SCALE GENOMIC DNA]</scope>
    <source>
        <strain evidence="6">91-197</strain>
    </source>
</reference>
<evidence type="ECO:0000256" key="2">
    <source>
        <dbReference type="RuleBase" id="RU004328"/>
    </source>
</evidence>
<organism evidence="4 6">
    <name type="scientific">Photobacterium damsela subsp. piscicida</name>
    <name type="common">Pasteurella piscicida</name>
    <dbReference type="NCBI Taxonomy" id="38294"/>
    <lineage>
        <taxon>Bacteria</taxon>
        <taxon>Pseudomonadati</taxon>
        <taxon>Pseudomonadota</taxon>
        <taxon>Gammaproteobacteria</taxon>
        <taxon>Vibrionales</taxon>
        <taxon>Vibrionaceae</taxon>
        <taxon>Photobacterium</taxon>
    </lineage>
</organism>
<dbReference type="Gene3D" id="3.90.730.10">
    <property type="entry name" value="Ribonuclease T2-like"/>
    <property type="match status" value="1"/>
</dbReference>
<reference evidence="4" key="1">
    <citation type="journal article" date="2017" name="Genome Announc.">
        <title>Whole-Genome Sequence of Photobacterium damselae subsp. piscicida Strain 91-197, Isolated from Hybrid Striped Bass (Morone sp.) in the United States.</title>
        <authorList>
            <person name="Teru Y."/>
            <person name="Hikima J."/>
            <person name="Kono T."/>
            <person name="Sakai M."/>
            <person name="Takano T."/>
            <person name="Hawke J.P."/>
            <person name="Takeyama H."/>
            <person name="Aoki T."/>
        </authorList>
    </citation>
    <scope>NUCLEOTIDE SEQUENCE</scope>
    <source>
        <strain evidence="4">91-197</strain>
    </source>
</reference>
<dbReference type="GO" id="GO:0033897">
    <property type="term" value="F:ribonuclease T2 activity"/>
    <property type="evidence" value="ECO:0007669"/>
    <property type="project" value="InterPro"/>
</dbReference>
<sequence>MKKTIIVLCLTFANITYAEDSFEVSVKNASSGLYNTNVVAMTWMPTFCNIHQLKNDENCVNDFKLHGIWPYYHATIDNDNILNYHPSNCYHSEGCTSTKDCDISKETISFLDNDISMQRSYPKNVTLWSHEWKKHGTCSGLNQKDYFGLANVYLPKISDHHEKIKMLAQINKNNSVDVNEIYNLLPHNTSLRCYNIQGDNYLFEVNFFFDRLGKEYNKVKTQIGDRCDGMVFLSWLD</sequence>
<reference evidence="5 7" key="3">
    <citation type="submission" date="2020-09" db="EMBL/GenBank/DDBJ databases">
        <title>Complete, closed and curated genome sequences of Photobacterium damselae subsp. piscicida isolates from Australia indicate localised evolution and additional plasmid-borne pathogenicity mechanisms.</title>
        <authorList>
            <person name="Baseggio L."/>
            <person name="Silayeva O."/>
            <person name="Buller N."/>
            <person name="Landos M."/>
            <person name="Engelstaedter J."/>
            <person name="Barnes A.C."/>
        </authorList>
    </citation>
    <scope>NUCLEOTIDE SEQUENCE [LARGE SCALE GENOMIC DNA]</scope>
    <source>
        <strain evidence="5 7">AS-16-0540-1</strain>
    </source>
</reference>
<dbReference type="PANTHER" id="PTHR11240:SF22">
    <property type="entry name" value="RIBONUCLEASE T2"/>
    <property type="match status" value="1"/>
</dbReference>
<proteinExistence type="inferred from homology"/>